<feature type="signal peptide" evidence="1">
    <location>
        <begin position="1"/>
        <end position="19"/>
    </location>
</feature>
<keyword evidence="3" id="KW-1185">Reference proteome</keyword>
<organism evidence="2 3">
    <name type="scientific">Microthyrium microscopicum</name>
    <dbReference type="NCBI Taxonomy" id="703497"/>
    <lineage>
        <taxon>Eukaryota</taxon>
        <taxon>Fungi</taxon>
        <taxon>Dikarya</taxon>
        <taxon>Ascomycota</taxon>
        <taxon>Pezizomycotina</taxon>
        <taxon>Dothideomycetes</taxon>
        <taxon>Dothideomycetes incertae sedis</taxon>
        <taxon>Microthyriales</taxon>
        <taxon>Microthyriaceae</taxon>
        <taxon>Microthyrium</taxon>
    </lineage>
</organism>
<dbReference type="Proteomes" id="UP000799302">
    <property type="component" value="Unassembled WGS sequence"/>
</dbReference>
<dbReference type="EMBL" id="MU004230">
    <property type="protein sequence ID" value="KAF2674346.1"/>
    <property type="molecule type" value="Genomic_DNA"/>
</dbReference>
<name>A0A6A6URG4_9PEZI</name>
<evidence type="ECO:0000256" key="1">
    <source>
        <dbReference type="SAM" id="SignalP"/>
    </source>
</evidence>
<dbReference type="SMR" id="A0A6A6URG4"/>
<keyword evidence="2" id="KW-0378">Hydrolase</keyword>
<evidence type="ECO:0000313" key="2">
    <source>
        <dbReference type="EMBL" id="KAF2674346.1"/>
    </source>
</evidence>
<accession>A0A6A6URG4</accession>
<dbReference type="PANTHER" id="PTHR37574">
    <property type="entry name" value="LIPASE B"/>
    <property type="match status" value="1"/>
</dbReference>
<dbReference type="SUPFAM" id="SSF53474">
    <property type="entry name" value="alpha/beta-Hydrolases"/>
    <property type="match status" value="1"/>
</dbReference>
<proteinExistence type="predicted"/>
<dbReference type="OrthoDB" id="4605274at2759"/>
<dbReference type="GO" id="GO:0016787">
    <property type="term" value="F:hydrolase activity"/>
    <property type="evidence" value="ECO:0007669"/>
    <property type="project" value="UniProtKB-KW"/>
</dbReference>
<dbReference type="AlphaFoldDB" id="A0A6A6URG4"/>
<keyword evidence="1" id="KW-0732">Signal</keyword>
<dbReference type="InterPro" id="IPR053228">
    <property type="entry name" value="Stereospecific_Lipase"/>
</dbReference>
<dbReference type="Gene3D" id="3.40.50.1820">
    <property type="entry name" value="alpha/beta hydrolase"/>
    <property type="match status" value="1"/>
</dbReference>
<feature type="chain" id="PRO_5025631641" evidence="1">
    <location>
        <begin position="20"/>
        <end position="471"/>
    </location>
</feature>
<gene>
    <name evidence="2" type="ORF">BT63DRAFT_408545</name>
</gene>
<reference evidence="2" key="1">
    <citation type="journal article" date="2020" name="Stud. Mycol.">
        <title>101 Dothideomycetes genomes: a test case for predicting lifestyles and emergence of pathogens.</title>
        <authorList>
            <person name="Haridas S."/>
            <person name="Albert R."/>
            <person name="Binder M."/>
            <person name="Bloem J."/>
            <person name="Labutti K."/>
            <person name="Salamov A."/>
            <person name="Andreopoulos B."/>
            <person name="Baker S."/>
            <person name="Barry K."/>
            <person name="Bills G."/>
            <person name="Bluhm B."/>
            <person name="Cannon C."/>
            <person name="Castanera R."/>
            <person name="Culley D."/>
            <person name="Daum C."/>
            <person name="Ezra D."/>
            <person name="Gonzalez J."/>
            <person name="Henrissat B."/>
            <person name="Kuo A."/>
            <person name="Liang C."/>
            <person name="Lipzen A."/>
            <person name="Lutzoni F."/>
            <person name="Magnuson J."/>
            <person name="Mondo S."/>
            <person name="Nolan M."/>
            <person name="Ohm R."/>
            <person name="Pangilinan J."/>
            <person name="Park H.-J."/>
            <person name="Ramirez L."/>
            <person name="Alfaro M."/>
            <person name="Sun H."/>
            <person name="Tritt A."/>
            <person name="Yoshinaga Y."/>
            <person name="Zwiers L.-H."/>
            <person name="Turgeon B."/>
            <person name="Goodwin S."/>
            <person name="Spatafora J."/>
            <person name="Crous P."/>
            <person name="Grigoriev I."/>
        </authorList>
    </citation>
    <scope>NUCLEOTIDE SEQUENCE</scope>
    <source>
        <strain evidence="2">CBS 115976</strain>
    </source>
</reference>
<evidence type="ECO:0000313" key="3">
    <source>
        <dbReference type="Proteomes" id="UP000799302"/>
    </source>
</evidence>
<protein>
    <submittedName>
        <fullName evidence="2">Alpha/beta-hydrolase</fullName>
    </submittedName>
</protein>
<dbReference type="InterPro" id="IPR029058">
    <property type="entry name" value="AB_hydrolase_fold"/>
</dbReference>
<dbReference type="PANTHER" id="PTHR37574:SF1">
    <property type="entry name" value="LIPASE B"/>
    <property type="match status" value="1"/>
</dbReference>
<sequence length="471" mass="49370">MFFLLHSLHFICLIGQALAAPADLVHDASLEKRALVPNVLSGAIGTVDGALSSVVGGVAADSSEASGIFSAILGAIEDTIKDQVTATPTNIAQATSVVASIFSATPTTIYDDIIKLAANGIAPDATDLANLLVGAVSGPNSETNINLKNPASPIYPKKSSTDPAYTLTETQLRQVIYIPSTFTYGQKPPVILVPGTGATGYQSFDGNFIPLLTGVSYADPVWLNIPIQLLGDAQVNAEYVAYAINYISGISKRNSSIISWSQGGIDTQWALKYFSSTRKVVSNFIAISPDYHGTQLAYLLCPSFPTLPCAPAVIQQEYNSNFIATLRSNGGDSAYVPTTTVYSSTDEIVQPQSGTGASAYLLDARNVGVTNNQVQAVCGGHPAGLFYTHEGVLYNPLAFALAKDALTNGGPGRTSRLSSLNTVCDEVVAPGLNLANVLTTEEAISTAGISVLIYPFKVFVEPPIMSYAAGK</sequence>